<sequence length="94" mass="10026">GCHSALADKALALVPLLLRETLVPKILTADPKTQTRLLEAAFAFFAEGDLVGPVALLQVLRERAGDVPPSQMLSLAAQMAQRLAASQTQDSYPQ</sequence>
<feature type="non-terminal residue" evidence="1">
    <location>
        <position position="1"/>
    </location>
</feature>
<dbReference type="Proteomes" id="UP000265618">
    <property type="component" value="Unassembled WGS sequence"/>
</dbReference>
<organism evidence="1 2">
    <name type="scientific">Kipferlia bialata</name>
    <dbReference type="NCBI Taxonomy" id="797122"/>
    <lineage>
        <taxon>Eukaryota</taxon>
        <taxon>Metamonada</taxon>
        <taxon>Carpediemonas-like organisms</taxon>
        <taxon>Kipferlia</taxon>
    </lineage>
</organism>
<protein>
    <submittedName>
        <fullName evidence="1">Uncharacterized protein</fullName>
    </submittedName>
</protein>
<dbReference type="AlphaFoldDB" id="A0A9K3GQL4"/>
<dbReference type="EMBL" id="BDIP01007937">
    <property type="protein sequence ID" value="GIQ91558.1"/>
    <property type="molecule type" value="Genomic_DNA"/>
</dbReference>
<gene>
    <name evidence="1" type="ORF">KIPB_014875</name>
</gene>
<proteinExistence type="predicted"/>
<keyword evidence="2" id="KW-1185">Reference proteome</keyword>
<evidence type="ECO:0000313" key="2">
    <source>
        <dbReference type="Proteomes" id="UP000265618"/>
    </source>
</evidence>
<comment type="caution">
    <text evidence="1">The sequence shown here is derived from an EMBL/GenBank/DDBJ whole genome shotgun (WGS) entry which is preliminary data.</text>
</comment>
<feature type="non-terminal residue" evidence="1">
    <location>
        <position position="94"/>
    </location>
</feature>
<accession>A0A9K3GQL4</accession>
<name>A0A9K3GQL4_9EUKA</name>
<reference evidence="1 2" key="1">
    <citation type="journal article" date="2018" name="PLoS ONE">
        <title>The draft genome of Kipferlia bialata reveals reductive genome evolution in fornicate parasites.</title>
        <authorList>
            <person name="Tanifuji G."/>
            <person name="Takabayashi S."/>
            <person name="Kume K."/>
            <person name="Takagi M."/>
            <person name="Nakayama T."/>
            <person name="Kamikawa R."/>
            <person name="Inagaki Y."/>
            <person name="Hashimoto T."/>
        </authorList>
    </citation>
    <scope>NUCLEOTIDE SEQUENCE [LARGE SCALE GENOMIC DNA]</scope>
    <source>
        <strain evidence="1">NY0173</strain>
    </source>
</reference>
<evidence type="ECO:0000313" key="1">
    <source>
        <dbReference type="EMBL" id="GIQ91558.1"/>
    </source>
</evidence>